<dbReference type="PROSITE" id="PS51846">
    <property type="entry name" value="CNNM"/>
    <property type="match status" value="1"/>
</dbReference>
<dbReference type="InterPro" id="IPR045095">
    <property type="entry name" value="ACDP"/>
</dbReference>
<dbReference type="InterPro" id="IPR044751">
    <property type="entry name" value="Ion_transp-like_CBS"/>
</dbReference>
<keyword evidence="2 8" id="KW-0812">Transmembrane</keyword>
<dbReference type="OrthoDB" id="5353557at2759"/>
<evidence type="ECO:0000256" key="5">
    <source>
        <dbReference type="ARBA" id="ARBA00023122"/>
    </source>
</evidence>
<dbReference type="GO" id="GO:0010960">
    <property type="term" value="P:magnesium ion homeostasis"/>
    <property type="evidence" value="ECO:0007669"/>
    <property type="project" value="InterPro"/>
</dbReference>
<keyword evidence="6 8" id="KW-0472">Membrane</keyword>
<keyword evidence="4 8" id="KW-1133">Transmembrane helix</keyword>
<dbReference type="GeneID" id="111005694"/>
<dbReference type="PANTHER" id="PTHR12064">
    <property type="entry name" value="METAL TRANSPORTER CNNM"/>
    <property type="match status" value="1"/>
</dbReference>
<dbReference type="Pfam" id="PF01595">
    <property type="entry name" value="CNNM"/>
    <property type="match status" value="1"/>
</dbReference>
<dbReference type="KEGG" id="mcha:111005694"/>
<keyword evidence="7" id="KW-0325">Glycoprotein</keyword>
<evidence type="ECO:0000256" key="8">
    <source>
        <dbReference type="PROSITE-ProRule" id="PRU01193"/>
    </source>
</evidence>
<reference evidence="12" key="1">
    <citation type="submission" date="2025-08" db="UniProtKB">
        <authorList>
            <consortium name="RefSeq"/>
        </authorList>
    </citation>
    <scope>IDENTIFICATION</scope>
    <source>
        <strain evidence="12">OHB3-1</strain>
    </source>
</reference>
<evidence type="ECO:0000256" key="3">
    <source>
        <dbReference type="ARBA" id="ARBA00022737"/>
    </source>
</evidence>
<dbReference type="AlphaFoldDB" id="A0A6J1BXS2"/>
<evidence type="ECO:0000256" key="7">
    <source>
        <dbReference type="ARBA" id="ARBA00023180"/>
    </source>
</evidence>
<evidence type="ECO:0000256" key="1">
    <source>
        <dbReference type="ARBA" id="ARBA00004141"/>
    </source>
</evidence>
<dbReference type="InterPro" id="IPR046342">
    <property type="entry name" value="CBS_dom_sf"/>
</dbReference>
<dbReference type="Gene3D" id="3.10.580.10">
    <property type="entry name" value="CBS-domain"/>
    <property type="match status" value="2"/>
</dbReference>
<dbReference type="FunFam" id="3.10.580.10:FF:000015">
    <property type="entry name" value="DUF21 domain-containing protein"/>
    <property type="match status" value="1"/>
</dbReference>
<dbReference type="GO" id="GO:0030026">
    <property type="term" value="P:intracellular manganese ion homeostasis"/>
    <property type="evidence" value="ECO:0007669"/>
    <property type="project" value="TreeGrafter"/>
</dbReference>
<keyword evidence="3" id="KW-0677">Repeat</keyword>
<accession>A0A6J1BXS2</accession>
<dbReference type="SUPFAM" id="SSF54631">
    <property type="entry name" value="CBS-domain pair"/>
    <property type="match status" value="1"/>
</dbReference>
<evidence type="ECO:0000256" key="6">
    <source>
        <dbReference type="ARBA" id="ARBA00023136"/>
    </source>
</evidence>
<organism evidence="11 12">
    <name type="scientific">Momordica charantia</name>
    <name type="common">Bitter gourd</name>
    <name type="synonym">Balsam pear</name>
    <dbReference type="NCBI Taxonomy" id="3673"/>
    <lineage>
        <taxon>Eukaryota</taxon>
        <taxon>Viridiplantae</taxon>
        <taxon>Streptophyta</taxon>
        <taxon>Embryophyta</taxon>
        <taxon>Tracheophyta</taxon>
        <taxon>Spermatophyta</taxon>
        <taxon>Magnoliopsida</taxon>
        <taxon>eudicotyledons</taxon>
        <taxon>Gunneridae</taxon>
        <taxon>Pentapetalae</taxon>
        <taxon>rosids</taxon>
        <taxon>fabids</taxon>
        <taxon>Cucurbitales</taxon>
        <taxon>Cucurbitaceae</taxon>
        <taxon>Momordiceae</taxon>
        <taxon>Momordica</taxon>
    </lineage>
</organism>
<evidence type="ECO:0000313" key="11">
    <source>
        <dbReference type="Proteomes" id="UP000504603"/>
    </source>
</evidence>
<name>A0A6J1BXS2_MOMCH</name>
<dbReference type="CDD" id="cd04590">
    <property type="entry name" value="CBS_pair_CorC_HlyC_assoc"/>
    <property type="match status" value="1"/>
</dbReference>
<sequence length="420" mass="46768">MGVDYSCCTTGFFTRIGIVVFLVLFAGLMSGLTLGLMSMSLVEIEVLAKSGKPRDRKHAAKILPVVRRQHLLLCTLLICNAVAMEALPIFLDSLVTAWGAILISVTLILLFGEIIPQAVCSRYGLAIGATVAPFVRILVWICFPVAYPISKLLDLSLGEKHKALFRRAELKTLVDFHGNEAGKGGELTLDETTIIGGALQLTEKAARDAMTPISETFAIDIHDNLDSNLIKLILEKGHSRVPVFYEHPANIIGLVLVKNLLTMHSPDGVPIKNFPIRKIPRVPETMPLYDILNDFQKGHSHMAVVVREKEDPEKSISRNQLEARDVKVDMDGENQPQEKGLKSKRSLKMLNTFVDRSNSYRRFSGSKKWSKDFNSEILQIADDLLPKLSEEGEAIGIITLEDVIEELLQEEIYDETDHRT</sequence>
<evidence type="ECO:0000313" key="12">
    <source>
        <dbReference type="RefSeq" id="XP_022132988.1"/>
    </source>
</evidence>
<dbReference type="GO" id="GO:0016020">
    <property type="term" value="C:membrane"/>
    <property type="evidence" value="ECO:0007669"/>
    <property type="project" value="UniProtKB-SubCell"/>
</dbReference>
<evidence type="ECO:0000256" key="2">
    <source>
        <dbReference type="ARBA" id="ARBA00022692"/>
    </source>
</evidence>
<feature type="transmembrane region" description="Helical" evidence="9">
    <location>
        <begin position="123"/>
        <end position="147"/>
    </location>
</feature>
<feature type="transmembrane region" description="Helical" evidence="9">
    <location>
        <begin position="12"/>
        <end position="34"/>
    </location>
</feature>
<keyword evidence="11" id="KW-1185">Reference proteome</keyword>
<proteinExistence type="predicted"/>
<gene>
    <name evidence="12" type="primary">LOC111005694</name>
</gene>
<dbReference type="Proteomes" id="UP000504603">
    <property type="component" value="Unplaced"/>
</dbReference>
<comment type="subcellular location">
    <subcellularLocation>
        <location evidence="1">Membrane</location>
        <topology evidence="1">Multi-pass membrane protein</topology>
    </subcellularLocation>
</comment>
<keyword evidence="5" id="KW-0129">CBS domain</keyword>
<evidence type="ECO:0000256" key="4">
    <source>
        <dbReference type="ARBA" id="ARBA00022989"/>
    </source>
</evidence>
<dbReference type="PANTHER" id="PTHR12064:SF59">
    <property type="entry name" value="CNNM TRANSMEMBRANE DOMAIN-CONTAINING PROTEIN"/>
    <property type="match status" value="1"/>
</dbReference>
<dbReference type="RefSeq" id="XP_022132988.1">
    <property type="nucleotide sequence ID" value="XM_022277296.1"/>
</dbReference>
<evidence type="ECO:0000256" key="9">
    <source>
        <dbReference type="SAM" id="Phobius"/>
    </source>
</evidence>
<protein>
    <submittedName>
        <fullName evidence="12">DUF21 domain-containing protein At2g14520-like</fullName>
    </submittedName>
</protein>
<evidence type="ECO:0000259" key="10">
    <source>
        <dbReference type="PROSITE" id="PS51846"/>
    </source>
</evidence>
<feature type="transmembrane region" description="Helical" evidence="9">
    <location>
        <begin position="97"/>
        <end position="116"/>
    </location>
</feature>
<dbReference type="GO" id="GO:0005737">
    <property type="term" value="C:cytoplasm"/>
    <property type="evidence" value="ECO:0007669"/>
    <property type="project" value="TreeGrafter"/>
</dbReference>
<feature type="domain" description="CNNM transmembrane" evidence="10">
    <location>
        <begin position="8"/>
        <end position="191"/>
    </location>
</feature>
<dbReference type="InterPro" id="IPR002550">
    <property type="entry name" value="CNNM"/>
</dbReference>